<reference evidence="3" key="1">
    <citation type="journal article" date="2018" name="Front. Microbiol.">
        <title>Genome-Based Analysis Reveals the Taxonomy and Diversity of the Family Idiomarinaceae.</title>
        <authorList>
            <person name="Liu Y."/>
            <person name="Lai Q."/>
            <person name="Shao Z."/>
        </authorList>
    </citation>
    <scope>NUCLEOTIDE SEQUENCE [LARGE SCALE GENOMIC DNA]</scope>
    <source>
        <strain evidence="3">SN-14</strain>
    </source>
</reference>
<keyword evidence="1" id="KW-0472">Membrane</keyword>
<gene>
    <name evidence="2" type="ORF">CWE23_00200</name>
</gene>
<keyword evidence="1" id="KW-0812">Transmembrane</keyword>
<dbReference type="AlphaFoldDB" id="A0AA94JEC5"/>
<evidence type="ECO:0000313" key="2">
    <source>
        <dbReference type="EMBL" id="RUO44506.1"/>
    </source>
</evidence>
<evidence type="ECO:0000256" key="1">
    <source>
        <dbReference type="SAM" id="Phobius"/>
    </source>
</evidence>
<dbReference type="EMBL" id="PIPS01000001">
    <property type="protein sequence ID" value="RUO44506.1"/>
    <property type="molecule type" value="Genomic_DNA"/>
</dbReference>
<sequence>MISEQDKSVRQFLLRTTTIGILLNLPPLLAQLMTLLKLDITPIILATLLWANTPLQYLGMASIFTQQQITFEEWGVSQAAPVVWVSVVLFWLLLAGHISAISLLRISRR</sequence>
<keyword evidence="3" id="KW-1185">Reference proteome</keyword>
<keyword evidence="1" id="KW-1133">Transmembrane helix</keyword>
<accession>A0AA94JEC5</accession>
<feature type="transmembrane region" description="Helical" evidence="1">
    <location>
        <begin position="12"/>
        <end position="29"/>
    </location>
</feature>
<dbReference type="Proteomes" id="UP000286680">
    <property type="component" value="Unassembled WGS sequence"/>
</dbReference>
<comment type="caution">
    <text evidence="2">The sequence shown here is derived from an EMBL/GenBank/DDBJ whole genome shotgun (WGS) entry which is preliminary data.</text>
</comment>
<organism evidence="2 3">
    <name type="scientific">Idiomarina aquatica</name>
    <dbReference type="NCBI Taxonomy" id="1327752"/>
    <lineage>
        <taxon>Bacteria</taxon>
        <taxon>Pseudomonadati</taxon>
        <taxon>Pseudomonadota</taxon>
        <taxon>Gammaproteobacteria</taxon>
        <taxon>Alteromonadales</taxon>
        <taxon>Idiomarinaceae</taxon>
        <taxon>Idiomarina</taxon>
    </lineage>
</organism>
<proteinExistence type="predicted"/>
<protein>
    <submittedName>
        <fullName evidence="2">Uncharacterized protein</fullName>
    </submittedName>
</protein>
<feature type="transmembrane region" description="Helical" evidence="1">
    <location>
        <begin position="82"/>
        <end position="104"/>
    </location>
</feature>
<name>A0AA94JEC5_9GAMM</name>
<evidence type="ECO:0000313" key="3">
    <source>
        <dbReference type="Proteomes" id="UP000286680"/>
    </source>
</evidence>